<feature type="transmembrane region" description="Helical" evidence="1">
    <location>
        <begin position="237"/>
        <end position="257"/>
    </location>
</feature>
<reference evidence="2" key="1">
    <citation type="submission" date="2022-10" db="EMBL/GenBank/DDBJ databases">
        <title>Streptomyces beihaiensis sp. nov., a chitin degrading actinobacterium, isolated from shrimp pond soil.</title>
        <authorList>
            <person name="Xie J."/>
            <person name="Shen N."/>
        </authorList>
    </citation>
    <scope>NUCLEOTIDE SEQUENCE</scope>
    <source>
        <strain evidence="2">GXMU-J5</strain>
    </source>
</reference>
<proteinExistence type="predicted"/>
<sequence length="295" mass="31997">MSAGVVGGQGVYERLFAVEGYAEVRRIAEERLAAEGPDPAQYRWLGLGHMAEDEDDHDAAAETAFRRGLELAPDDIDLIAAYAELCLRADGFDYPGRAKRAPQLVARLEELAAGSPQDQHVQDVLAWHRRGYFADFRLRTVEAMGRRAQVDQQSADLDAALNARRADRAVSADLQPSLDLSPTTVPERHREAVTAATLEELSGKADAPARFLARNRAGAWVVATGLSFATNRLLRTFGVVDGISLWGFLWFVPLLLLDRRLAAARARARRAVIARVVAEGPGPSGEGSGESVSAD</sequence>
<keyword evidence="1" id="KW-0812">Transmembrane</keyword>
<accession>A0ABT3TQ58</accession>
<comment type="caution">
    <text evidence="2">The sequence shown here is derived from an EMBL/GenBank/DDBJ whole genome shotgun (WGS) entry which is preliminary data.</text>
</comment>
<gene>
    <name evidence="2" type="ORF">OFY01_05095</name>
</gene>
<protein>
    <recommendedName>
        <fullName evidence="4">Tetratricopeptide repeat protein</fullName>
    </recommendedName>
</protein>
<keyword evidence="1" id="KW-1133">Transmembrane helix</keyword>
<dbReference type="Gene3D" id="1.25.40.10">
    <property type="entry name" value="Tetratricopeptide repeat domain"/>
    <property type="match status" value="1"/>
</dbReference>
<evidence type="ECO:0008006" key="4">
    <source>
        <dbReference type="Google" id="ProtNLM"/>
    </source>
</evidence>
<evidence type="ECO:0000256" key="1">
    <source>
        <dbReference type="SAM" id="Phobius"/>
    </source>
</evidence>
<dbReference type="EMBL" id="JAPHNL010000035">
    <property type="protein sequence ID" value="MCX3059151.1"/>
    <property type="molecule type" value="Genomic_DNA"/>
</dbReference>
<dbReference type="RefSeq" id="WP_266596701.1">
    <property type="nucleotide sequence ID" value="NZ_JAPHNL010000035.1"/>
</dbReference>
<name>A0ABT3TQ58_9ACTN</name>
<evidence type="ECO:0000313" key="2">
    <source>
        <dbReference type="EMBL" id="MCX3059151.1"/>
    </source>
</evidence>
<evidence type="ECO:0000313" key="3">
    <source>
        <dbReference type="Proteomes" id="UP001163064"/>
    </source>
</evidence>
<dbReference type="InterPro" id="IPR011990">
    <property type="entry name" value="TPR-like_helical_dom_sf"/>
</dbReference>
<keyword evidence="1" id="KW-0472">Membrane</keyword>
<dbReference type="Proteomes" id="UP001163064">
    <property type="component" value="Unassembled WGS sequence"/>
</dbReference>
<keyword evidence="3" id="KW-1185">Reference proteome</keyword>
<organism evidence="2 3">
    <name type="scientific">Streptomyces beihaiensis</name>
    <dbReference type="NCBI Taxonomy" id="2984495"/>
    <lineage>
        <taxon>Bacteria</taxon>
        <taxon>Bacillati</taxon>
        <taxon>Actinomycetota</taxon>
        <taxon>Actinomycetes</taxon>
        <taxon>Kitasatosporales</taxon>
        <taxon>Streptomycetaceae</taxon>
        <taxon>Streptomyces</taxon>
    </lineage>
</organism>